<protein>
    <submittedName>
        <fullName evidence="2">Phasin protein</fullName>
    </submittedName>
</protein>
<proteinExistence type="predicted"/>
<sequence>MPVAPTKTAAKTSTAASAAAAASAAVTAPVAEAVKQIEEAVAVHKETIENVVKAGADAATKSVEKAVTLTKEQVDAAAKANTAAFQGYEDLLAFSKDNVDALVRSSSILMRGMQDLSKSVISLTQAQIDEALVVSKALTTAKSLKEMVELSSAVAKENFDRLMAESSRFQQLSAKTAEEALAPLSSRLEAVLSHLTKTAA</sequence>
<name>A0A1J5S041_9ZZZZ</name>
<dbReference type="AlphaFoldDB" id="A0A1J5S041"/>
<gene>
    <name evidence="2" type="ORF">GALL_229310</name>
</gene>
<dbReference type="InterPro" id="IPR018968">
    <property type="entry name" value="Phasin"/>
</dbReference>
<feature type="domain" description="Phasin" evidence="1">
    <location>
        <begin position="89"/>
        <end position="187"/>
    </location>
</feature>
<dbReference type="InterPro" id="IPR010127">
    <property type="entry name" value="Phasin_subfam-1"/>
</dbReference>
<accession>A0A1J5S041</accession>
<evidence type="ECO:0000313" key="2">
    <source>
        <dbReference type="EMBL" id="OIQ95123.1"/>
    </source>
</evidence>
<dbReference type="EMBL" id="MLJW01000173">
    <property type="protein sequence ID" value="OIQ95123.1"/>
    <property type="molecule type" value="Genomic_DNA"/>
</dbReference>
<reference evidence="2" key="1">
    <citation type="submission" date="2016-10" db="EMBL/GenBank/DDBJ databases">
        <title>Sequence of Gallionella enrichment culture.</title>
        <authorList>
            <person name="Poehlein A."/>
            <person name="Muehling M."/>
            <person name="Daniel R."/>
        </authorList>
    </citation>
    <scope>NUCLEOTIDE SEQUENCE</scope>
</reference>
<dbReference type="NCBIfam" id="TIGR01841">
    <property type="entry name" value="phasin"/>
    <property type="match status" value="1"/>
</dbReference>
<organism evidence="2">
    <name type="scientific">mine drainage metagenome</name>
    <dbReference type="NCBI Taxonomy" id="410659"/>
    <lineage>
        <taxon>unclassified sequences</taxon>
        <taxon>metagenomes</taxon>
        <taxon>ecological metagenomes</taxon>
    </lineage>
</organism>
<evidence type="ECO:0000259" key="1">
    <source>
        <dbReference type="Pfam" id="PF09361"/>
    </source>
</evidence>
<dbReference type="Pfam" id="PF09361">
    <property type="entry name" value="Phasin_2"/>
    <property type="match status" value="1"/>
</dbReference>
<comment type="caution">
    <text evidence="2">The sequence shown here is derived from an EMBL/GenBank/DDBJ whole genome shotgun (WGS) entry which is preliminary data.</text>
</comment>